<dbReference type="RefSeq" id="WP_224612429.1">
    <property type="nucleotide sequence ID" value="NZ_JAIQXV010000027.1"/>
</dbReference>
<reference evidence="2" key="1">
    <citation type="journal article" date="2019" name="Int. J. Syst. Evol. Microbiol.">
        <title>The Global Catalogue of Microorganisms (GCM) 10K type strain sequencing project: providing services to taxonomists for standard genome sequencing and annotation.</title>
        <authorList>
            <consortium name="The Broad Institute Genomics Platform"/>
            <consortium name="The Broad Institute Genome Sequencing Center for Infectious Disease"/>
            <person name="Wu L."/>
            <person name="Ma J."/>
        </authorList>
    </citation>
    <scope>NUCLEOTIDE SEQUENCE [LARGE SCALE GENOMIC DNA]</scope>
    <source>
        <strain evidence="2">CCUG 63830</strain>
    </source>
</reference>
<name>A0ABW1ZP38_9DEIO</name>
<proteinExistence type="predicted"/>
<comment type="caution">
    <text evidence="1">The sequence shown here is derived from an EMBL/GenBank/DDBJ whole genome shotgun (WGS) entry which is preliminary data.</text>
</comment>
<keyword evidence="2" id="KW-1185">Reference proteome</keyword>
<protein>
    <submittedName>
        <fullName evidence="1">Uncharacterized protein</fullName>
    </submittedName>
</protein>
<evidence type="ECO:0000313" key="2">
    <source>
        <dbReference type="Proteomes" id="UP001596317"/>
    </source>
</evidence>
<gene>
    <name evidence="1" type="ORF">ACFP90_21855</name>
</gene>
<dbReference type="EMBL" id="JBHSWB010000002">
    <property type="protein sequence ID" value="MFC6662700.1"/>
    <property type="molecule type" value="Genomic_DNA"/>
</dbReference>
<evidence type="ECO:0000313" key="1">
    <source>
        <dbReference type="EMBL" id="MFC6662700.1"/>
    </source>
</evidence>
<organism evidence="1 2">
    <name type="scientific">Deinococcus multiflagellatus</name>
    <dbReference type="NCBI Taxonomy" id="1656887"/>
    <lineage>
        <taxon>Bacteria</taxon>
        <taxon>Thermotogati</taxon>
        <taxon>Deinococcota</taxon>
        <taxon>Deinococci</taxon>
        <taxon>Deinococcales</taxon>
        <taxon>Deinococcaceae</taxon>
        <taxon>Deinococcus</taxon>
    </lineage>
</organism>
<dbReference type="Proteomes" id="UP001596317">
    <property type="component" value="Unassembled WGS sequence"/>
</dbReference>
<accession>A0ABW1ZP38</accession>
<sequence>MLQRFARGYGVELAPIRAQHILMASGLRVPERVRALLSPWDNWRGLYTTVLADLLAQAPDASPEELVERLLQGRGEAVQAFHERHPDSGFSSRALLQAMHVLRQKLAVHEWQHPLDFLARIEYVTSISHGRGVVVASPQIEHHAGSPFEYVRLYLADRQGHEPQPERAHLWMRPDGTVVFSCSVHDLHEDAWPLPAIGQTLSFRMTPSFADGTAI</sequence>